<protein>
    <recommendedName>
        <fullName evidence="9">DNA 3'-5' helicase</fullName>
        <ecNumber evidence="9">5.6.2.4</ecNumber>
    </recommendedName>
</protein>
<keyword evidence="3 11" id="KW-0378">Hydrolase</keyword>
<evidence type="ECO:0000256" key="1">
    <source>
        <dbReference type="ARBA" id="ARBA00009922"/>
    </source>
</evidence>
<keyword evidence="4 11" id="KW-0347">Helicase</keyword>
<dbReference type="CDD" id="cd17932">
    <property type="entry name" value="DEXQc_UvrD"/>
    <property type="match status" value="1"/>
</dbReference>
<dbReference type="InterPro" id="IPR027417">
    <property type="entry name" value="P-loop_NTPase"/>
</dbReference>
<evidence type="ECO:0000259" key="13">
    <source>
        <dbReference type="PROSITE" id="PS51217"/>
    </source>
</evidence>
<accession>A0ABT2EQU5</accession>
<dbReference type="PROSITE" id="PS51217">
    <property type="entry name" value="UVRD_HELICASE_CTER"/>
    <property type="match status" value="1"/>
</dbReference>
<keyword evidence="6" id="KW-0238">DNA-binding</keyword>
<dbReference type="Gene3D" id="1.10.486.10">
    <property type="entry name" value="PCRA, domain 4"/>
    <property type="match status" value="1"/>
</dbReference>
<dbReference type="CDD" id="cd18807">
    <property type="entry name" value="SF1_C_UvrD"/>
    <property type="match status" value="1"/>
</dbReference>
<proteinExistence type="inferred from homology"/>
<evidence type="ECO:0000256" key="8">
    <source>
        <dbReference type="ARBA" id="ARBA00034617"/>
    </source>
</evidence>
<dbReference type="Pfam" id="PF13361">
    <property type="entry name" value="UvrD_C"/>
    <property type="match status" value="1"/>
</dbReference>
<feature type="domain" description="UvrD-like helicase C-terminal" evidence="13">
    <location>
        <begin position="289"/>
        <end position="566"/>
    </location>
</feature>
<dbReference type="GO" id="GO:0003678">
    <property type="term" value="F:DNA helicase activity"/>
    <property type="evidence" value="ECO:0007669"/>
    <property type="project" value="UniProtKB-EC"/>
</dbReference>
<evidence type="ECO:0000313" key="15">
    <source>
        <dbReference type="Proteomes" id="UP001204798"/>
    </source>
</evidence>
<keyword evidence="7" id="KW-0413">Isomerase</keyword>
<comment type="catalytic activity">
    <reaction evidence="10">
        <text>ATP + H2O = ADP + phosphate + H(+)</text>
        <dbReference type="Rhea" id="RHEA:13065"/>
        <dbReference type="ChEBI" id="CHEBI:15377"/>
        <dbReference type="ChEBI" id="CHEBI:15378"/>
        <dbReference type="ChEBI" id="CHEBI:30616"/>
        <dbReference type="ChEBI" id="CHEBI:43474"/>
        <dbReference type="ChEBI" id="CHEBI:456216"/>
        <dbReference type="EC" id="5.6.2.4"/>
    </reaction>
</comment>
<dbReference type="Pfam" id="PF00580">
    <property type="entry name" value="UvrD-helicase"/>
    <property type="match status" value="1"/>
</dbReference>
<dbReference type="RefSeq" id="WP_259098971.1">
    <property type="nucleotide sequence ID" value="NZ_CP130454.1"/>
</dbReference>
<feature type="binding site" evidence="11">
    <location>
        <begin position="30"/>
        <end position="37"/>
    </location>
    <ligand>
        <name>ATP</name>
        <dbReference type="ChEBI" id="CHEBI:30616"/>
    </ligand>
</feature>
<keyword evidence="15" id="KW-1185">Reference proteome</keyword>
<evidence type="ECO:0000256" key="11">
    <source>
        <dbReference type="PROSITE-ProRule" id="PRU00560"/>
    </source>
</evidence>
<evidence type="ECO:0000256" key="4">
    <source>
        <dbReference type="ARBA" id="ARBA00022806"/>
    </source>
</evidence>
<gene>
    <name evidence="14" type="ORF">M2350_002736</name>
</gene>
<dbReference type="EC" id="5.6.2.4" evidence="9"/>
<name>A0ABT2EQU5_9BACT</name>
<evidence type="ECO:0000256" key="5">
    <source>
        <dbReference type="ARBA" id="ARBA00022840"/>
    </source>
</evidence>
<comment type="catalytic activity">
    <reaction evidence="8">
        <text>Couples ATP hydrolysis with the unwinding of duplex DNA by translocating in the 3'-5' direction.</text>
        <dbReference type="EC" id="5.6.2.4"/>
    </reaction>
</comment>
<dbReference type="InterPro" id="IPR014017">
    <property type="entry name" value="DNA_helicase_UvrD-like_C"/>
</dbReference>
<dbReference type="Gene3D" id="3.40.50.300">
    <property type="entry name" value="P-loop containing nucleotide triphosphate hydrolases"/>
    <property type="match status" value="2"/>
</dbReference>
<reference evidence="14 15" key="1">
    <citation type="submission" date="2022-08" db="EMBL/GenBank/DDBJ databases">
        <title>Bacterial and archaeal communities from various locations to study Microbial Dark Matter (Phase II).</title>
        <authorList>
            <person name="Stepanauskas R."/>
        </authorList>
    </citation>
    <scope>NUCLEOTIDE SEQUENCE [LARGE SCALE GENOMIC DNA]</scope>
    <source>
        <strain evidence="14 15">PD1</strain>
    </source>
</reference>
<dbReference type="InterPro" id="IPR014016">
    <property type="entry name" value="UvrD-like_ATP-bd"/>
</dbReference>
<dbReference type="GO" id="GO:0016787">
    <property type="term" value="F:hydrolase activity"/>
    <property type="evidence" value="ECO:0007669"/>
    <property type="project" value="UniProtKB-KW"/>
</dbReference>
<dbReference type="InterPro" id="IPR013986">
    <property type="entry name" value="DExx_box_DNA_helicase_dom_sf"/>
</dbReference>
<evidence type="ECO:0000256" key="7">
    <source>
        <dbReference type="ARBA" id="ARBA00023235"/>
    </source>
</evidence>
<dbReference type="PANTHER" id="PTHR11070">
    <property type="entry name" value="UVRD / RECB / PCRA DNA HELICASE FAMILY MEMBER"/>
    <property type="match status" value="1"/>
</dbReference>
<feature type="domain" description="UvrD-like helicase ATP-binding" evidence="12">
    <location>
        <begin position="9"/>
        <end position="288"/>
    </location>
</feature>
<evidence type="ECO:0000259" key="12">
    <source>
        <dbReference type="PROSITE" id="PS51198"/>
    </source>
</evidence>
<sequence length="763" mass="87450">MSVLERLLSELDEMQREAVTAPDGPIMVFAGAGSGKTRVLTYRIAYLLLVRRIPPHRILAVTFTNKAADEMRQRLETLVGKAIDAMWLGTFHAACARMLRQHGQAIGLPSDFVIYDEDDQRSLIKAIFKELNIDPDRFSVAAVHSAISDAKTEMVSPEELAEIAETPFQQVVARVYRRYQEALRQAKAVDFDDLLLLALKMLKENPQVADYYQTRFLHVLVDEYQDVNRPQHELTLLLSEKHRNLFVIGDDDQNIYSWRGSDVRLMLELPKRFPELQIFTLERNYRSTQTILDTAWHVIRHNKHRHEKRLKAVREKGEPVVLFRAQDDHEEAAFVASVVSEWVRDGKYRYSDFAVIYRINAQSRPFEETFLRWGIPYRVVGALRFYERKEIKDILAYLRILVNPADEVSLLRVINLPPRGIGERTIERLRQFASQRNVPILDAILSGSVLSLLDTRARLAVSGFANLVKSLKSKMETMTLPQFIQHAVEVIGYADFLVQTEGQLMAQERLENLAQLVAAAERLFPEEPASQTLHRFLEQLALLSPQDEANWQSDAVTLITAHSAKGLEFPVVFVVGLEEGLFPHARSLDDSWQLEEERRLFYVALTRAKDRAFLTYAQRRGWLTGKWGETRYAPTEPSRFLNEVPLSLLDEWRGVPTPQGFLKMKEPSVTPSKKPDVREIVRGLPVRKASELVAKEQQIGELKNRLRLEDVQVGMKVRHQQFGIGTIVAVEPDENLPIVVVRFDDRAIGEKRLALDFAPLEPL</sequence>
<comment type="similarity">
    <text evidence="1">Belongs to the helicase family. UvrD subfamily.</text>
</comment>
<evidence type="ECO:0000256" key="2">
    <source>
        <dbReference type="ARBA" id="ARBA00022741"/>
    </source>
</evidence>
<dbReference type="Gene3D" id="1.10.10.160">
    <property type="match status" value="1"/>
</dbReference>
<keyword evidence="5 11" id="KW-0067">ATP-binding</keyword>
<evidence type="ECO:0000256" key="3">
    <source>
        <dbReference type="ARBA" id="ARBA00022801"/>
    </source>
</evidence>
<dbReference type="SUPFAM" id="SSF52540">
    <property type="entry name" value="P-loop containing nucleoside triphosphate hydrolases"/>
    <property type="match status" value="1"/>
</dbReference>
<evidence type="ECO:0000256" key="6">
    <source>
        <dbReference type="ARBA" id="ARBA00023125"/>
    </source>
</evidence>
<dbReference type="PANTHER" id="PTHR11070:SF2">
    <property type="entry name" value="ATP-DEPENDENT DNA HELICASE SRS2"/>
    <property type="match status" value="1"/>
</dbReference>
<keyword evidence="2 11" id="KW-0547">Nucleotide-binding</keyword>
<evidence type="ECO:0000256" key="9">
    <source>
        <dbReference type="ARBA" id="ARBA00034808"/>
    </source>
</evidence>
<evidence type="ECO:0000313" key="14">
    <source>
        <dbReference type="EMBL" id="MCS3920307.1"/>
    </source>
</evidence>
<dbReference type="PROSITE" id="PS51198">
    <property type="entry name" value="UVRD_HELICASE_ATP_BIND"/>
    <property type="match status" value="1"/>
</dbReference>
<dbReference type="Pfam" id="PF21196">
    <property type="entry name" value="PcrA_UvrD_tudor"/>
    <property type="match status" value="1"/>
</dbReference>
<comment type="caution">
    <text evidence="14">The sequence shown here is derived from an EMBL/GenBank/DDBJ whole genome shotgun (WGS) entry which is preliminary data.</text>
</comment>
<evidence type="ECO:0000256" key="10">
    <source>
        <dbReference type="ARBA" id="ARBA00048988"/>
    </source>
</evidence>
<organism evidence="14 15">
    <name type="scientific">Candidatus Fervidibacter sacchari</name>
    <dbReference type="NCBI Taxonomy" id="1448929"/>
    <lineage>
        <taxon>Bacteria</taxon>
        <taxon>Candidatus Fervidibacterota</taxon>
        <taxon>Candidatus Fervidibacter</taxon>
    </lineage>
</organism>
<dbReference type="InterPro" id="IPR000212">
    <property type="entry name" value="DNA_helicase_UvrD/REP"/>
</dbReference>
<dbReference type="EMBL" id="JANUCP010000005">
    <property type="protein sequence ID" value="MCS3920307.1"/>
    <property type="molecule type" value="Genomic_DNA"/>
</dbReference>
<dbReference type="Proteomes" id="UP001204798">
    <property type="component" value="Unassembled WGS sequence"/>
</dbReference>